<proteinExistence type="predicted"/>
<dbReference type="InterPro" id="IPR050595">
    <property type="entry name" value="Bact_response_regulator"/>
</dbReference>
<evidence type="ECO:0000259" key="5">
    <source>
        <dbReference type="PROSITE" id="PS50110"/>
    </source>
</evidence>
<reference evidence="6" key="1">
    <citation type="journal article" date="2023" name="Int. J. Syst. Evol. Microbiol.">
        <title>Mesoterricola silvestris gen. nov., sp. nov., Mesoterricola sediminis sp. nov., Geothrix oryzae sp. nov., Geothrix edaphica sp. nov., Geothrix rubra sp. nov., and Geothrix limicola sp. nov., six novel members of Acidobacteriota isolated from soils.</title>
        <authorList>
            <person name="Itoh H."/>
            <person name="Sugisawa Y."/>
            <person name="Mise K."/>
            <person name="Xu Z."/>
            <person name="Kuniyasu M."/>
            <person name="Ushijima N."/>
            <person name="Kawano K."/>
            <person name="Kobayashi E."/>
            <person name="Shiratori Y."/>
            <person name="Masuda Y."/>
            <person name="Senoo K."/>
        </authorList>
    </citation>
    <scope>NUCLEOTIDE SEQUENCE</scope>
    <source>
        <strain evidence="6">W786</strain>
    </source>
</reference>
<dbReference type="PANTHER" id="PTHR44591">
    <property type="entry name" value="STRESS RESPONSE REGULATOR PROTEIN 1"/>
    <property type="match status" value="1"/>
</dbReference>
<dbReference type="InterPro" id="IPR001789">
    <property type="entry name" value="Sig_transdc_resp-reg_receiver"/>
</dbReference>
<sequence>MIPVPPPIIAPHLPPQRLLLVDDDLVLLETLQELLSAEGFEVTAVSSGEEADELIREAQPPFDLVLTDLVMPGRTGMDVLNAALAHNPSCTVLVLSGYGTVREATEAMDRGAYGMVNKPLQLEAFRQTLRRIVERTHLMRERDQLRIRVAELEERIGRLEAIQGRMEMLAQRMGPNTPEAGHLQVLKALRARGILDEAHFESARKALLAGLP</sequence>
<feature type="domain" description="Response regulatory" evidence="5">
    <location>
        <begin position="17"/>
        <end position="133"/>
    </location>
</feature>
<dbReference type="PANTHER" id="PTHR44591:SF14">
    <property type="entry name" value="PROTEIN PILG"/>
    <property type="match status" value="1"/>
</dbReference>
<evidence type="ECO:0000313" key="7">
    <source>
        <dbReference type="Proteomes" id="UP001228113"/>
    </source>
</evidence>
<evidence type="ECO:0000256" key="1">
    <source>
        <dbReference type="ARBA" id="ARBA00022553"/>
    </source>
</evidence>
<dbReference type="Pfam" id="PF00072">
    <property type="entry name" value="Response_reg"/>
    <property type="match status" value="1"/>
</dbReference>
<dbReference type="KEGG" id="msea:METESE_15210"/>
<dbReference type="EMBL" id="AP027081">
    <property type="protein sequence ID" value="BDU76563.1"/>
    <property type="molecule type" value="Genomic_DNA"/>
</dbReference>
<feature type="coiled-coil region" evidence="4">
    <location>
        <begin position="135"/>
        <end position="162"/>
    </location>
</feature>
<accession>A0AA48HE28</accession>
<protein>
    <recommendedName>
        <fullName evidence="5">Response regulatory domain-containing protein</fullName>
    </recommendedName>
</protein>
<dbReference type="Gene3D" id="3.40.50.2300">
    <property type="match status" value="1"/>
</dbReference>
<dbReference type="SUPFAM" id="SSF52172">
    <property type="entry name" value="CheY-like"/>
    <property type="match status" value="1"/>
</dbReference>
<dbReference type="InterPro" id="IPR011006">
    <property type="entry name" value="CheY-like_superfamily"/>
</dbReference>
<evidence type="ECO:0000313" key="6">
    <source>
        <dbReference type="EMBL" id="BDU76563.1"/>
    </source>
</evidence>
<gene>
    <name evidence="6" type="ORF">METESE_15210</name>
</gene>
<keyword evidence="7" id="KW-1185">Reference proteome</keyword>
<dbReference type="SMART" id="SM00448">
    <property type="entry name" value="REC"/>
    <property type="match status" value="1"/>
</dbReference>
<feature type="modified residue" description="4-aspartylphosphate" evidence="3">
    <location>
        <position position="68"/>
    </location>
</feature>
<dbReference type="AlphaFoldDB" id="A0AA48HE28"/>
<dbReference type="PROSITE" id="PS50110">
    <property type="entry name" value="RESPONSE_REGULATORY"/>
    <property type="match status" value="1"/>
</dbReference>
<evidence type="ECO:0000256" key="2">
    <source>
        <dbReference type="ARBA" id="ARBA00023012"/>
    </source>
</evidence>
<keyword evidence="4" id="KW-0175">Coiled coil</keyword>
<keyword evidence="2" id="KW-0902">Two-component regulatory system</keyword>
<evidence type="ECO:0000256" key="4">
    <source>
        <dbReference type="SAM" id="Coils"/>
    </source>
</evidence>
<name>A0AA48HE28_9BACT</name>
<organism evidence="6 7">
    <name type="scientific">Mesoterricola sediminis</name>
    <dbReference type="NCBI Taxonomy" id="2927980"/>
    <lineage>
        <taxon>Bacteria</taxon>
        <taxon>Pseudomonadati</taxon>
        <taxon>Acidobacteriota</taxon>
        <taxon>Holophagae</taxon>
        <taxon>Holophagales</taxon>
        <taxon>Holophagaceae</taxon>
        <taxon>Mesoterricola</taxon>
    </lineage>
</organism>
<evidence type="ECO:0000256" key="3">
    <source>
        <dbReference type="PROSITE-ProRule" id="PRU00169"/>
    </source>
</evidence>
<dbReference type="Proteomes" id="UP001228113">
    <property type="component" value="Chromosome"/>
</dbReference>
<dbReference type="GO" id="GO:0000160">
    <property type="term" value="P:phosphorelay signal transduction system"/>
    <property type="evidence" value="ECO:0007669"/>
    <property type="project" value="UniProtKB-KW"/>
</dbReference>
<keyword evidence="1 3" id="KW-0597">Phosphoprotein</keyword>